<feature type="compositionally biased region" description="Polar residues" evidence="1">
    <location>
        <begin position="7"/>
        <end position="24"/>
    </location>
</feature>
<protein>
    <submittedName>
        <fullName evidence="2">Uncharacterized protein</fullName>
    </submittedName>
</protein>
<feature type="region of interest" description="Disordered" evidence="1">
    <location>
        <begin position="1"/>
        <end position="30"/>
    </location>
</feature>
<organism evidence="2 3">
    <name type="scientific">Anaeromyces robustus</name>
    <dbReference type="NCBI Taxonomy" id="1754192"/>
    <lineage>
        <taxon>Eukaryota</taxon>
        <taxon>Fungi</taxon>
        <taxon>Fungi incertae sedis</taxon>
        <taxon>Chytridiomycota</taxon>
        <taxon>Chytridiomycota incertae sedis</taxon>
        <taxon>Neocallimastigomycetes</taxon>
        <taxon>Neocallimastigales</taxon>
        <taxon>Neocallimastigaceae</taxon>
        <taxon>Anaeromyces</taxon>
    </lineage>
</organism>
<dbReference type="AlphaFoldDB" id="A0A1Y1VUL7"/>
<comment type="caution">
    <text evidence="2">The sequence shown here is derived from an EMBL/GenBank/DDBJ whole genome shotgun (WGS) entry which is preliminary data.</text>
</comment>
<evidence type="ECO:0000313" key="2">
    <source>
        <dbReference type="EMBL" id="ORX64981.1"/>
    </source>
</evidence>
<dbReference type="Proteomes" id="UP000193944">
    <property type="component" value="Unassembled WGS sequence"/>
</dbReference>
<proteinExistence type="predicted"/>
<sequence length="91" mass="10466">MEDKDSISISTGHSEISTSEQTGWGNEESKTNTINEYSFRKSTQINTYEQSTYYDTIETSVQNTYEWSNIKSNSVSTKTISIIIYIIIIYQ</sequence>
<evidence type="ECO:0000256" key="1">
    <source>
        <dbReference type="SAM" id="MobiDB-lite"/>
    </source>
</evidence>
<keyword evidence="3" id="KW-1185">Reference proteome</keyword>
<evidence type="ECO:0000313" key="3">
    <source>
        <dbReference type="Proteomes" id="UP000193944"/>
    </source>
</evidence>
<accession>A0A1Y1VUL7</accession>
<reference evidence="2 3" key="1">
    <citation type="submission" date="2016-08" db="EMBL/GenBank/DDBJ databases">
        <title>A Parts List for Fungal Cellulosomes Revealed by Comparative Genomics.</title>
        <authorList>
            <consortium name="DOE Joint Genome Institute"/>
            <person name="Haitjema C.H."/>
            <person name="Gilmore S.P."/>
            <person name="Henske J.K."/>
            <person name="Solomon K.V."/>
            <person name="De Groot R."/>
            <person name="Kuo A."/>
            <person name="Mondo S.J."/>
            <person name="Salamov A.A."/>
            <person name="Labutti K."/>
            <person name="Zhao Z."/>
            <person name="Chiniquy J."/>
            <person name="Barry K."/>
            <person name="Brewer H.M."/>
            <person name="Purvine S.O."/>
            <person name="Wright A.T."/>
            <person name="Boxma B."/>
            <person name="Van Alen T."/>
            <person name="Hackstein J.H."/>
            <person name="Baker S.E."/>
            <person name="Grigoriev I.V."/>
            <person name="O'Malley M.A."/>
        </authorList>
    </citation>
    <scope>NUCLEOTIDE SEQUENCE [LARGE SCALE GENOMIC DNA]</scope>
    <source>
        <strain evidence="2 3">S4</strain>
    </source>
</reference>
<gene>
    <name evidence="2" type="ORF">BCR32DRAFT_286733</name>
</gene>
<dbReference type="EMBL" id="MCFG01000486">
    <property type="protein sequence ID" value="ORX64981.1"/>
    <property type="molecule type" value="Genomic_DNA"/>
</dbReference>
<reference evidence="2 3" key="2">
    <citation type="submission" date="2016-08" db="EMBL/GenBank/DDBJ databases">
        <title>Pervasive Adenine N6-methylation of Active Genes in Fungi.</title>
        <authorList>
            <consortium name="DOE Joint Genome Institute"/>
            <person name="Mondo S.J."/>
            <person name="Dannebaum R.O."/>
            <person name="Kuo R.C."/>
            <person name="Labutti K."/>
            <person name="Haridas S."/>
            <person name="Kuo A."/>
            <person name="Salamov A."/>
            <person name="Ahrendt S.R."/>
            <person name="Lipzen A."/>
            <person name="Sullivan W."/>
            <person name="Andreopoulos W.B."/>
            <person name="Clum A."/>
            <person name="Lindquist E."/>
            <person name="Daum C."/>
            <person name="Ramamoorthy G.K."/>
            <person name="Gryganskyi A."/>
            <person name="Culley D."/>
            <person name="Magnuson J.K."/>
            <person name="James T.Y."/>
            <person name="O'Malley M.A."/>
            <person name="Stajich J.E."/>
            <person name="Spatafora J.W."/>
            <person name="Visel A."/>
            <person name="Grigoriev I.V."/>
        </authorList>
    </citation>
    <scope>NUCLEOTIDE SEQUENCE [LARGE SCALE GENOMIC DNA]</scope>
    <source>
        <strain evidence="2 3">S4</strain>
    </source>
</reference>
<name>A0A1Y1VUL7_9FUNG</name>